<dbReference type="Proteomes" id="UP000256845">
    <property type="component" value="Unassembled WGS sequence"/>
</dbReference>
<gene>
    <name evidence="2" type="ORF">DFP90_103294</name>
</gene>
<dbReference type="EMBL" id="QRDW01000003">
    <property type="protein sequence ID" value="RED51492.1"/>
    <property type="molecule type" value="Genomic_DNA"/>
</dbReference>
<proteinExistence type="predicted"/>
<dbReference type="OrthoDB" id="9809995at2"/>
<dbReference type="InterPro" id="IPR022496">
    <property type="entry name" value="T6A_TsaB"/>
</dbReference>
<dbReference type="SUPFAM" id="SSF53067">
    <property type="entry name" value="Actin-like ATPase domain"/>
    <property type="match status" value="1"/>
</dbReference>
<dbReference type="GO" id="GO:0002949">
    <property type="term" value="P:tRNA threonylcarbamoyladenosine modification"/>
    <property type="evidence" value="ECO:0007669"/>
    <property type="project" value="InterPro"/>
</dbReference>
<comment type="caution">
    <text evidence="2">The sequence shown here is derived from an EMBL/GenBank/DDBJ whole genome shotgun (WGS) entry which is preliminary data.</text>
</comment>
<dbReference type="InterPro" id="IPR043129">
    <property type="entry name" value="ATPase_NBD"/>
</dbReference>
<keyword evidence="3" id="KW-1185">Reference proteome</keyword>
<evidence type="ECO:0000313" key="3">
    <source>
        <dbReference type="Proteomes" id="UP000256845"/>
    </source>
</evidence>
<evidence type="ECO:0000313" key="2">
    <source>
        <dbReference type="EMBL" id="RED51492.1"/>
    </source>
</evidence>
<accession>A0A3D9HPU2</accession>
<feature type="domain" description="Gcp-like" evidence="1">
    <location>
        <begin position="31"/>
        <end position="126"/>
    </location>
</feature>
<sequence>MTRILAIDSACSSCSVAVLDDGKVQASAFEEMARGQAAHLVPMIEDVLTRAGFRAMDMDAFAVTIGPGAFTGIRIGLATARGLGLASNVPVIGITTTEAIAAAARQGDEPILAVVETKRADIYAQYFSSAGSSAPVACPLDQLPGLVGEGAVKICGDGHQRARPVLEAAGIECQICDMPGQPQAEWVARLAQGRIDAEGMAVFDHPPAPLYLRPPDVSPPKSGIPGRG</sequence>
<dbReference type="PANTHER" id="PTHR11735">
    <property type="entry name" value="TRNA N6-ADENOSINE THREONYLCARBAMOYLTRANSFERASE"/>
    <property type="match status" value="1"/>
</dbReference>
<name>A0A3D9HPU2_9PROT</name>
<dbReference type="InterPro" id="IPR000905">
    <property type="entry name" value="Gcp-like_dom"/>
</dbReference>
<dbReference type="RefSeq" id="WP_115936377.1">
    <property type="nucleotide sequence ID" value="NZ_QRDW01000003.1"/>
</dbReference>
<protein>
    <submittedName>
        <fullName evidence="2">tRNA threonylcarbamoyladenosine biosynthesis protein TsaB</fullName>
    </submittedName>
</protein>
<dbReference type="Pfam" id="PF00814">
    <property type="entry name" value="TsaD"/>
    <property type="match status" value="1"/>
</dbReference>
<dbReference type="GO" id="GO:0005829">
    <property type="term" value="C:cytosol"/>
    <property type="evidence" value="ECO:0007669"/>
    <property type="project" value="TreeGrafter"/>
</dbReference>
<reference evidence="2 3" key="1">
    <citation type="submission" date="2018-07" db="EMBL/GenBank/DDBJ databases">
        <title>Genomic Encyclopedia of Type Strains, Phase III (KMG-III): the genomes of soil and plant-associated and newly described type strains.</title>
        <authorList>
            <person name="Whitman W."/>
        </authorList>
    </citation>
    <scope>NUCLEOTIDE SEQUENCE [LARGE SCALE GENOMIC DNA]</scope>
    <source>
        <strain evidence="2 3">CECT 8488</strain>
    </source>
</reference>
<dbReference type="AlphaFoldDB" id="A0A3D9HPU2"/>
<organism evidence="2 3">
    <name type="scientific">Aestuariispira insulae</name>
    <dbReference type="NCBI Taxonomy" id="1461337"/>
    <lineage>
        <taxon>Bacteria</taxon>
        <taxon>Pseudomonadati</taxon>
        <taxon>Pseudomonadota</taxon>
        <taxon>Alphaproteobacteria</taxon>
        <taxon>Rhodospirillales</taxon>
        <taxon>Kiloniellaceae</taxon>
        <taxon>Aestuariispira</taxon>
    </lineage>
</organism>
<dbReference type="PANTHER" id="PTHR11735:SF11">
    <property type="entry name" value="TRNA THREONYLCARBAMOYLADENOSINE BIOSYNTHESIS PROTEIN TSAB"/>
    <property type="match status" value="1"/>
</dbReference>
<dbReference type="NCBIfam" id="TIGR03725">
    <property type="entry name" value="T6A_YeaZ"/>
    <property type="match status" value="1"/>
</dbReference>
<evidence type="ECO:0000259" key="1">
    <source>
        <dbReference type="Pfam" id="PF00814"/>
    </source>
</evidence>
<dbReference type="Gene3D" id="3.30.420.40">
    <property type="match status" value="2"/>
</dbReference>